<protein>
    <submittedName>
        <fullName evidence="1">Uncharacterized protein</fullName>
    </submittedName>
</protein>
<proteinExistence type="predicted"/>
<evidence type="ECO:0000313" key="2">
    <source>
        <dbReference type="Proteomes" id="UP000826656"/>
    </source>
</evidence>
<organism evidence="1 2">
    <name type="scientific">Solanum tuberosum</name>
    <name type="common">Potato</name>
    <dbReference type="NCBI Taxonomy" id="4113"/>
    <lineage>
        <taxon>Eukaryota</taxon>
        <taxon>Viridiplantae</taxon>
        <taxon>Streptophyta</taxon>
        <taxon>Embryophyta</taxon>
        <taxon>Tracheophyta</taxon>
        <taxon>Spermatophyta</taxon>
        <taxon>Magnoliopsida</taxon>
        <taxon>eudicotyledons</taxon>
        <taxon>Gunneridae</taxon>
        <taxon>Pentapetalae</taxon>
        <taxon>asterids</taxon>
        <taxon>lamiids</taxon>
        <taxon>Solanales</taxon>
        <taxon>Solanaceae</taxon>
        <taxon>Solanoideae</taxon>
        <taxon>Solaneae</taxon>
        <taxon>Solanum</taxon>
    </lineage>
</organism>
<accession>A0ABQ7UK87</accession>
<gene>
    <name evidence="1" type="ORF">KY290_028594</name>
</gene>
<dbReference type="EMBL" id="JAIVGD010000019">
    <property type="protein sequence ID" value="KAH0749362.1"/>
    <property type="molecule type" value="Genomic_DNA"/>
</dbReference>
<sequence length="197" mass="21360">MQMPFFLTPEIIDTKSDPSVDLIKNELVGATMIKREEPIVSGNADDVEIDVGVDVDVNVGVDIGDAAAKSGGEHVNDVGGIYGGFNPFSGHTISFASSSSSCSACKFEECKNKEARLISSGEDVEKSLDTLTSVVKELISKRCVISSRKNSEPFTPLKIKRRRKLIFKILSNIKKRQQIATTHLPCNVESSSGPIEE</sequence>
<name>A0ABQ7UK87_SOLTU</name>
<dbReference type="Proteomes" id="UP000826656">
    <property type="component" value="Unassembled WGS sequence"/>
</dbReference>
<comment type="caution">
    <text evidence="1">The sequence shown here is derived from an EMBL/GenBank/DDBJ whole genome shotgun (WGS) entry which is preliminary data.</text>
</comment>
<keyword evidence="2" id="KW-1185">Reference proteome</keyword>
<evidence type="ECO:0000313" key="1">
    <source>
        <dbReference type="EMBL" id="KAH0749362.1"/>
    </source>
</evidence>
<reference evidence="1 2" key="1">
    <citation type="journal article" date="2021" name="bioRxiv">
        <title>Chromosome-scale and haplotype-resolved genome assembly of a tetraploid potato cultivar.</title>
        <authorList>
            <person name="Sun H."/>
            <person name="Jiao W.-B."/>
            <person name="Krause K."/>
            <person name="Campoy J.A."/>
            <person name="Goel M."/>
            <person name="Folz-Donahue K."/>
            <person name="Kukat C."/>
            <person name="Huettel B."/>
            <person name="Schneeberger K."/>
        </authorList>
    </citation>
    <scope>NUCLEOTIDE SEQUENCE [LARGE SCALE GENOMIC DNA]</scope>
    <source>
        <strain evidence="1">SolTubOtavaFocal</strain>
        <tissue evidence="1">Leaves</tissue>
    </source>
</reference>